<proteinExistence type="predicted"/>
<dbReference type="Pfam" id="PF13191">
    <property type="entry name" value="AAA_16"/>
    <property type="match status" value="1"/>
</dbReference>
<dbReference type="GO" id="GO:0004016">
    <property type="term" value="F:adenylate cyclase activity"/>
    <property type="evidence" value="ECO:0007669"/>
    <property type="project" value="TreeGrafter"/>
</dbReference>
<dbReference type="Gene3D" id="3.40.50.300">
    <property type="entry name" value="P-loop containing nucleotide triphosphate hydrolases"/>
    <property type="match status" value="1"/>
</dbReference>
<dbReference type="AlphaFoldDB" id="A0A437RKH7"/>
<dbReference type="GO" id="GO:0005524">
    <property type="term" value="F:ATP binding"/>
    <property type="evidence" value="ECO:0007669"/>
    <property type="project" value="UniProtKB-KW"/>
</dbReference>
<evidence type="ECO:0000256" key="2">
    <source>
        <dbReference type="ARBA" id="ARBA00022840"/>
    </source>
</evidence>
<evidence type="ECO:0000256" key="3">
    <source>
        <dbReference type="SAM" id="MobiDB-lite"/>
    </source>
</evidence>
<keyword evidence="2" id="KW-0067">ATP-binding</keyword>
<evidence type="ECO:0000313" key="5">
    <source>
        <dbReference type="EMBL" id="RVU47277.1"/>
    </source>
</evidence>
<evidence type="ECO:0000259" key="4">
    <source>
        <dbReference type="SMART" id="SM01043"/>
    </source>
</evidence>
<dbReference type="InterPro" id="IPR027417">
    <property type="entry name" value="P-loop_NTPase"/>
</dbReference>
<dbReference type="InterPro" id="IPR011990">
    <property type="entry name" value="TPR-like_helical_dom_sf"/>
</dbReference>
<keyword evidence="1" id="KW-0547">Nucleotide-binding</keyword>
<dbReference type="InterPro" id="IPR041664">
    <property type="entry name" value="AAA_16"/>
</dbReference>
<comment type="caution">
    <text evidence="5">The sequence shown here is derived from an EMBL/GenBank/DDBJ whole genome shotgun (WGS) entry which is preliminary data.</text>
</comment>
<dbReference type="GO" id="GO:0005737">
    <property type="term" value="C:cytoplasm"/>
    <property type="evidence" value="ECO:0007669"/>
    <property type="project" value="TreeGrafter"/>
</dbReference>
<name>A0A437RKH7_9BURK</name>
<dbReference type="Pfam" id="PF03704">
    <property type="entry name" value="BTAD"/>
    <property type="match status" value="1"/>
</dbReference>
<dbReference type="SUPFAM" id="SSF52540">
    <property type="entry name" value="P-loop containing nucleoside triphosphate hydrolases"/>
    <property type="match status" value="1"/>
</dbReference>
<evidence type="ECO:0000256" key="1">
    <source>
        <dbReference type="ARBA" id="ARBA00022741"/>
    </source>
</evidence>
<dbReference type="PANTHER" id="PTHR16305">
    <property type="entry name" value="TESTICULAR SOLUBLE ADENYLYL CYCLASE"/>
    <property type="match status" value="1"/>
</dbReference>
<dbReference type="OrthoDB" id="9150494at2"/>
<gene>
    <name evidence="5" type="ORF">EOE66_05860</name>
</gene>
<sequence>MRTGRPTLSRPPMSEPPCTPRLQLQLRATPRWLDGSGTSRDLPPQDGLLLAWLALEGASPRARLIALLWPDKAPDAARNALRQRLFQLRRLCGADLTEGTTVLALGAGVTHDLADAGSVLEGVEFPLGTAAATWLEQQRQRRRARAVHALVERSEQAEAAREWPEAIAQAREALALDPLSEPAHLRLMRLHYLAGDRAAALLAFDACERMLKDEVGARPSPEMLALLDTVQRTAPPAPRTRGLPVSVLRPPRLIGRDAERRALREALAAQQLPWLFGEAGFGKTRLLQEAAAENPGWVVAQARPGDGPVPYASLGRLLQAVLAARPGLRPVMEQGQCARVLGQVTAALVPAATPERDLHQVLAQARTLGLDVLVLDDLHHADEASLEMLLALTTEATADQPAWVFASRSADGGPALRQLHAALLERVRLRAIALGALSAAGVQEFVASLALPGLDAAALAPRLYRHAGGNPLFLLETLKALLLRPAGAQGDTLPPLDGIAQLIGHRLARCSPAALRLARCVALAGPDFSTALAIELLGVGTLDLADAWAELEAAQLLREQAFAHDLIHDAALASVPAPLARQMHGAIAALLQQRQAAPERIAAHWSASDTPAAAVPHLLAAGERALAALRPREACMAFEQAARLLEAQGDRHAAFEALDRWFTQAAPRREPDTLRLLDQLSAWADSPLQRATAAGHRAAVLERAGEWGSSGDTAAHALSLFEPHEAPELASGLMLQVAVGELHQGHADAALGTLFRALALAEVAGNDRRLAETVGTLGNVLMWVGRLNEAYPHQLRGLRLHEAGARPTGMLTSLLGCTGNRLEVGRHREAAEHLALADRLALQHELELSQGWPIFDGHRARLALDLGRFREALPLLEVALERYRADQPSQVIAVHNQLTRLWMRLGQWARARQSAQAALALSDEAAPVYAARALELASEVGVAPRGAPTPLAVYDEIRQRYGHATQRIDFALRLGRARHVPGAGGLAAVRALRDEAQGMGHGALTLLAEMRAIDAARRASDAEAAAEHACAALRLFETHEPYGAYRAEVWLAAASGLAPLDPPRARAVLAAGRAWVQETASTQVDAPFRESFLTRNPVNRELLSLKLQGPALPT</sequence>
<dbReference type="EMBL" id="SACR01000002">
    <property type="protein sequence ID" value="RVU47277.1"/>
    <property type="molecule type" value="Genomic_DNA"/>
</dbReference>
<reference evidence="5 6" key="1">
    <citation type="submission" date="2019-01" db="EMBL/GenBank/DDBJ databases">
        <authorList>
            <person name="Chen W.-M."/>
        </authorList>
    </citation>
    <scope>NUCLEOTIDE SEQUENCE [LARGE SCALE GENOMIC DNA]</scope>
    <source>
        <strain evidence="5 6">KYPY4</strain>
    </source>
</reference>
<evidence type="ECO:0000313" key="6">
    <source>
        <dbReference type="Proteomes" id="UP000285575"/>
    </source>
</evidence>
<feature type="domain" description="Bacterial transcriptional activator" evidence="4">
    <location>
        <begin position="94"/>
        <end position="231"/>
    </location>
</feature>
<dbReference type="SUPFAM" id="SSF48452">
    <property type="entry name" value="TPR-like"/>
    <property type="match status" value="3"/>
</dbReference>
<accession>A0A437RKH7</accession>
<dbReference type="PANTHER" id="PTHR16305:SF35">
    <property type="entry name" value="TRANSCRIPTIONAL ACTIVATOR DOMAIN"/>
    <property type="match status" value="1"/>
</dbReference>
<dbReference type="SMART" id="SM01043">
    <property type="entry name" value="BTAD"/>
    <property type="match status" value="1"/>
</dbReference>
<keyword evidence="6" id="KW-1185">Reference proteome</keyword>
<dbReference type="Gene3D" id="1.25.40.10">
    <property type="entry name" value="Tetratricopeptide repeat domain"/>
    <property type="match status" value="3"/>
</dbReference>
<protein>
    <recommendedName>
        <fullName evidence="4">Bacterial transcriptional activator domain-containing protein</fullName>
    </recommendedName>
</protein>
<feature type="region of interest" description="Disordered" evidence="3">
    <location>
        <begin position="1"/>
        <end position="20"/>
    </location>
</feature>
<dbReference type="Proteomes" id="UP000285575">
    <property type="component" value="Unassembled WGS sequence"/>
</dbReference>
<dbReference type="InterPro" id="IPR005158">
    <property type="entry name" value="BTAD"/>
</dbReference>
<organism evidence="5 6">
    <name type="scientific">Rubrivivax rivuli</name>
    <dbReference type="NCBI Taxonomy" id="1862385"/>
    <lineage>
        <taxon>Bacteria</taxon>
        <taxon>Pseudomonadati</taxon>
        <taxon>Pseudomonadota</taxon>
        <taxon>Betaproteobacteria</taxon>
        <taxon>Burkholderiales</taxon>
        <taxon>Sphaerotilaceae</taxon>
        <taxon>Rubrivivax</taxon>
    </lineage>
</organism>